<dbReference type="OrthoDB" id="5287717at2759"/>
<dbReference type="Proteomes" id="UP000700596">
    <property type="component" value="Unassembled WGS sequence"/>
</dbReference>
<evidence type="ECO:0000313" key="4">
    <source>
        <dbReference type="Proteomes" id="UP000700596"/>
    </source>
</evidence>
<dbReference type="EMBL" id="JAGMWT010000007">
    <property type="protein sequence ID" value="KAH7125736.1"/>
    <property type="molecule type" value="Genomic_DNA"/>
</dbReference>
<organism evidence="3 4">
    <name type="scientific">Dendryphion nanum</name>
    <dbReference type="NCBI Taxonomy" id="256645"/>
    <lineage>
        <taxon>Eukaryota</taxon>
        <taxon>Fungi</taxon>
        <taxon>Dikarya</taxon>
        <taxon>Ascomycota</taxon>
        <taxon>Pezizomycotina</taxon>
        <taxon>Dothideomycetes</taxon>
        <taxon>Pleosporomycetidae</taxon>
        <taxon>Pleosporales</taxon>
        <taxon>Torulaceae</taxon>
        <taxon>Dendryphion</taxon>
    </lineage>
</organism>
<evidence type="ECO:0000313" key="3">
    <source>
        <dbReference type="EMBL" id="KAH7125736.1"/>
    </source>
</evidence>
<dbReference type="AlphaFoldDB" id="A0A9P9DUY9"/>
<keyword evidence="2" id="KW-1133">Transmembrane helix</keyword>
<keyword evidence="4" id="KW-1185">Reference proteome</keyword>
<feature type="transmembrane region" description="Helical" evidence="2">
    <location>
        <begin position="98"/>
        <end position="118"/>
    </location>
</feature>
<feature type="compositionally biased region" description="Polar residues" evidence="1">
    <location>
        <begin position="18"/>
        <end position="33"/>
    </location>
</feature>
<reference evidence="3" key="1">
    <citation type="journal article" date="2021" name="Nat. Commun.">
        <title>Genetic determinants of endophytism in the Arabidopsis root mycobiome.</title>
        <authorList>
            <person name="Mesny F."/>
            <person name="Miyauchi S."/>
            <person name="Thiergart T."/>
            <person name="Pickel B."/>
            <person name="Atanasova L."/>
            <person name="Karlsson M."/>
            <person name="Huettel B."/>
            <person name="Barry K.W."/>
            <person name="Haridas S."/>
            <person name="Chen C."/>
            <person name="Bauer D."/>
            <person name="Andreopoulos W."/>
            <person name="Pangilinan J."/>
            <person name="LaButti K."/>
            <person name="Riley R."/>
            <person name="Lipzen A."/>
            <person name="Clum A."/>
            <person name="Drula E."/>
            <person name="Henrissat B."/>
            <person name="Kohler A."/>
            <person name="Grigoriev I.V."/>
            <person name="Martin F.M."/>
            <person name="Hacquard S."/>
        </authorList>
    </citation>
    <scope>NUCLEOTIDE SEQUENCE</scope>
    <source>
        <strain evidence="3">MPI-CAGE-CH-0243</strain>
    </source>
</reference>
<proteinExistence type="predicted"/>
<comment type="caution">
    <text evidence="3">The sequence shown here is derived from an EMBL/GenBank/DDBJ whole genome shotgun (WGS) entry which is preliminary data.</text>
</comment>
<evidence type="ECO:0000256" key="2">
    <source>
        <dbReference type="SAM" id="Phobius"/>
    </source>
</evidence>
<accession>A0A9P9DUY9</accession>
<feature type="transmembrane region" description="Helical" evidence="2">
    <location>
        <begin position="57"/>
        <end position="78"/>
    </location>
</feature>
<keyword evidence="2" id="KW-0812">Transmembrane</keyword>
<keyword evidence="2" id="KW-0472">Membrane</keyword>
<evidence type="ECO:0000256" key="1">
    <source>
        <dbReference type="SAM" id="MobiDB-lite"/>
    </source>
</evidence>
<gene>
    <name evidence="3" type="ORF">B0J11DRAFT_313237</name>
</gene>
<protein>
    <submittedName>
        <fullName evidence="3">Uncharacterized protein</fullName>
    </submittedName>
</protein>
<name>A0A9P9DUY9_9PLEO</name>
<feature type="region of interest" description="Disordered" evidence="1">
    <location>
        <begin position="14"/>
        <end position="33"/>
    </location>
</feature>
<sequence>MSLNQPQGRYEEHRLPQYGSSHPTDQGPNLDVTSSSHTVNYQNAIHRSNHSIRLRRIQTVALLTLPPMVTAYFFWIWFRCRKRDSENPLQFSAFNEELIHYSLFLIGVFGLSWSKYGLIAAETNVIKAPYMQIQDASARAPDNDHSWSSLGGWIKYVYSCCWKRKNAGDYPIGWLWLAAMSFLPFVALPLSGLCFELSEGYVHSSEHPMVLGRRLENFNERQHHTYAYAARRGWENGSPPTVPGFGLIYTPETIERSKYSSLDKVPNILPLDEGIPEIFLPAQARNPISGTSWGLRTSYNCSIVEDVSEFTILTQKSEATAMPNNTDRASGIPYNTLRLPSNQTIYTFSGLQRDSLAVNIFGYGEIGVENRFSKVYDSLEPESTSFDLGNTDKADILEYALWQLRRPASYYESPFNETVAPSVKGLGQPWMRTSNGTHGLNSTFFKVKEEGTENISAIATNFLFGIPERAISIAPPIGVRCRVLSSLGTADLDPARSTFRSFKPTPAPPFNQSKIDDRFPRFGNLAAQAMRASYLQIFTSVTASAPIAVSNSDNYQNFVRPQSLRRSIMQAYGIDALQLMYDGIYDFSDAWESRDLTSSKEGKVLSLGIIPPAVVAALFLVWALGCLGSGIAVLWSHGLW</sequence>
<feature type="transmembrane region" description="Helical" evidence="2">
    <location>
        <begin position="172"/>
        <end position="190"/>
    </location>
</feature>
<feature type="transmembrane region" description="Helical" evidence="2">
    <location>
        <begin position="613"/>
        <end position="635"/>
    </location>
</feature>